<evidence type="ECO:0000313" key="3">
    <source>
        <dbReference type="Proteomes" id="UP001224359"/>
    </source>
</evidence>
<gene>
    <name evidence="2" type="ORF">J2S77_000743</name>
</gene>
<evidence type="ECO:0000259" key="1">
    <source>
        <dbReference type="Pfam" id="PF06114"/>
    </source>
</evidence>
<organism evidence="2 3">
    <name type="scientific">Alkalibacillus salilacus</name>
    <dbReference type="NCBI Taxonomy" id="284582"/>
    <lineage>
        <taxon>Bacteria</taxon>
        <taxon>Bacillati</taxon>
        <taxon>Bacillota</taxon>
        <taxon>Bacilli</taxon>
        <taxon>Bacillales</taxon>
        <taxon>Bacillaceae</taxon>
        <taxon>Alkalibacillus</taxon>
    </lineage>
</organism>
<name>A0ABT9VCU2_9BACI</name>
<comment type="caution">
    <text evidence="2">The sequence shown here is derived from an EMBL/GenBank/DDBJ whole genome shotgun (WGS) entry which is preliminary data.</text>
</comment>
<dbReference type="Proteomes" id="UP001224359">
    <property type="component" value="Unassembled WGS sequence"/>
</dbReference>
<dbReference type="Pfam" id="PF06114">
    <property type="entry name" value="Peptidase_M78"/>
    <property type="match status" value="1"/>
</dbReference>
<keyword evidence="3" id="KW-1185">Reference proteome</keyword>
<proteinExistence type="predicted"/>
<dbReference type="EMBL" id="JAUSTQ010000002">
    <property type="protein sequence ID" value="MDQ0158787.1"/>
    <property type="molecule type" value="Genomic_DNA"/>
</dbReference>
<sequence>MINYQTTALEDFVRNIYLRHKIMTPQDLNIDRIGRIFYIHTHRKPMLPRFDVIVRYRGIIIDSREPESIQREQFFHELCHILRHAGHQTLMPNAFRELQENDAQAFTMYAALPYHMIKHYDFNDPFIVGILAESFCIRKSLVFDRLEQIYRNQKSTYLYSNYDVSYL</sequence>
<protein>
    <recommendedName>
        <fullName evidence="1">IrrE N-terminal-like domain-containing protein</fullName>
    </recommendedName>
</protein>
<dbReference type="InterPro" id="IPR010359">
    <property type="entry name" value="IrrE_HExxH"/>
</dbReference>
<evidence type="ECO:0000313" key="2">
    <source>
        <dbReference type="EMBL" id="MDQ0158787.1"/>
    </source>
</evidence>
<feature type="domain" description="IrrE N-terminal-like" evidence="1">
    <location>
        <begin position="55"/>
        <end position="123"/>
    </location>
</feature>
<accession>A0ABT9VCU2</accession>
<dbReference type="RefSeq" id="WP_306974753.1">
    <property type="nucleotide sequence ID" value="NZ_JAUSTQ010000002.1"/>
</dbReference>
<reference evidence="2 3" key="1">
    <citation type="submission" date="2023-07" db="EMBL/GenBank/DDBJ databases">
        <title>Genomic Encyclopedia of Type Strains, Phase IV (KMG-IV): sequencing the most valuable type-strain genomes for metagenomic binning, comparative biology and taxonomic classification.</title>
        <authorList>
            <person name="Goeker M."/>
        </authorList>
    </citation>
    <scope>NUCLEOTIDE SEQUENCE [LARGE SCALE GENOMIC DNA]</scope>
    <source>
        <strain evidence="2 3">DSM 16460</strain>
    </source>
</reference>